<evidence type="ECO:0000313" key="2">
    <source>
        <dbReference type="Proteomes" id="UP001595846"/>
    </source>
</evidence>
<dbReference type="Proteomes" id="UP001595846">
    <property type="component" value="Unassembled WGS sequence"/>
</dbReference>
<dbReference type="EMBL" id="JBHSAQ010000001">
    <property type="protein sequence ID" value="MFC3956810.1"/>
    <property type="molecule type" value="Genomic_DNA"/>
</dbReference>
<reference evidence="1 2" key="1">
    <citation type="journal article" date="2019" name="Int. J. Syst. Evol. Microbiol.">
        <title>The Global Catalogue of Microorganisms (GCM) 10K type strain sequencing project: providing services to taxonomists for standard genome sequencing and annotation.</title>
        <authorList>
            <consortium name="The Broad Institute Genomics Platform"/>
            <consortium name="The Broad Institute Genome Sequencing Center for Infectious Disease"/>
            <person name="Wu L."/>
            <person name="Ma J."/>
        </authorList>
    </citation>
    <scope>NUCLEOTIDE SEQUENCE [LARGE SCALE GENOMIC DNA]</scope>
    <source>
        <strain evidence="1 2">IBRC-M 10256</strain>
    </source>
</reference>
<comment type="caution">
    <text evidence="1">The sequence shown here is derived from an EMBL/GenBank/DDBJ whole genome shotgun (WGS) entry which is preliminary data.</text>
</comment>
<gene>
    <name evidence="1" type="ORF">ACFOUR_00290</name>
</gene>
<sequence length="40" mass="4913">MAKRKNISIRDDQEEWIQENHLNLSRFVQDKLDDLIEERS</sequence>
<name>A0ABD5NIX7_9EURY</name>
<organism evidence="1 2">
    <name type="scientific">Halovivax cerinus</name>
    <dbReference type="NCBI Taxonomy" id="1487865"/>
    <lineage>
        <taxon>Archaea</taxon>
        <taxon>Methanobacteriati</taxon>
        <taxon>Methanobacteriota</taxon>
        <taxon>Stenosarchaea group</taxon>
        <taxon>Halobacteria</taxon>
        <taxon>Halobacteriales</taxon>
        <taxon>Natrialbaceae</taxon>
        <taxon>Halovivax</taxon>
    </lineage>
</organism>
<protein>
    <recommendedName>
        <fullName evidence="3">CopG family transcriptional regulator</fullName>
    </recommendedName>
</protein>
<proteinExistence type="predicted"/>
<evidence type="ECO:0008006" key="3">
    <source>
        <dbReference type="Google" id="ProtNLM"/>
    </source>
</evidence>
<evidence type="ECO:0000313" key="1">
    <source>
        <dbReference type="EMBL" id="MFC3956810.1"/>
    </source>
</evidence>
<dbReference type="RefSeq" id="WP_256532250.1">
    <property type="nucleotide sequence ID" value="NZ_CP101824.1"/>
</dbReference>
<dbReference type="GeneID" id="73905029"/>
<dbReference type="AlphaFoldDB" id="A0ABD5NIX7"/>
<keyword evidence="2" id="KW-1185">Reference proteome</keyword>
<accession>A0ABD5NIX7</accession>